<accession>A0AAJ8BQS7</accession>
<dbReference type="VEuPathDB" id="FungiDB:An13g03120"/>
<gene>
    <name evidence="1" type="ORF">An13g03120</name>
</gene>
<proteinExistence type="predicted"/>
<name>A0AAJ8BQS7_ASPNG</name>
<organism evidence="1">
    <name type="scientific">Aspergillus niger</name>
    <dbReference type="NCBI Taxonomy" id="5061"/>
    <lineage>
        <taxon>Eukaryota</taxon>
        <taxon>Fungi</taxon>
        <taxon>Dikarya</taxon>
        <taxon>Ascomycota</taxon>
        <taxon>Pezizomycotina</taxon>
        <taxon>Eurotiomycetes</taxon>
        <taxon>Eurotiomycetidae</taxon>
        <taxon>Eurotiales</taxon>
        <taxon>Aspergillaceae</taxon>
        <taxon>Aspergillus</taxon>
        <taxon>Aspergillus subgen. Circumdati</taxon>
    </lineage>
</organism>
<reference evidence="1" key="2">
    <citation type="submission" date="2025-08" db="UniProtKB">
        <authorList>
            <consortium name="RefSeq"/>
        </authorList>
    </citation>
    <scope>IDENTIFICATION</scope>
</reference>
<evidence type="ECO:0000313" key="1">
    <source>
        <dbReference type="RefSeq" id="XP_059602157.1"/>
    </source>
</evidence>
<reference evidence="1" key="1">
    <citation type="submission" date="2025-02" db="EMBL/GenBank/DDBJ databases">
        <authorList>
            <consortium name="NCBI Genome Project"/>
        </authorList>
    </citation>
    <scope>NUCLEOTIDE SEQUENCE</scope>
</reference>
<dbReference type="AlphaFoldDB" id="A0AAJ8BQS7"/>
<dbReference type="RefSeq" id="XP_059602157.1">
    <property type="nucleotide sequence ID" value="XM_059743937.1"/>
</dbReference>
<dbReference type="KEGG" id="ang:An13g03120"/>
<dbReference type="GeneID" id="84592866"/>
<protein>
    <submittedName>
        <fullName evidence="1">Uncharacterized protein</fullName>
    </submittedName>
</protein>
<sequence>MGDSEIEIQLQFAPQNKREKGGNEELHSTSVLRRQKFSLLQLVSIQGQLVWKITGSITSVEYRQESFVNTCLDHLTDNHMSPSRPSQLAEVDLSSASPCDEIFESAAWNRHVTDYYYNVELHGYSASQSSPSLR</sequence>